<dbReference type="EMBL" id="PQ008971">
    <property type="protein sequence ID" value="XDF89533.1"/>
    <property type="molecule type" value="Genomic_DNA"/>
</dbReference>
<accession>A0AB39ABE7</accession>
<dbReference type="GO" id="GO:0030430">
    <property type="term" value="C:host cell cytoplasm"/>
    <property type="evidence" value="ECO:0007669"/>
    <property type="project" value="InterPro"/>
</dbReference>
<organism evidence="1">
    <name type="scientific">Pectobacterium phage Amona</name>
    <dbReference type="NCBI Taxonomy" id="3158137"/>
    <lineage>
        <taxon>Viruses</taxon>
        <taxon>Duplodnaviria</taxon>
        <taxon>Heunggongvirae</taxon>
        <taxon>Uroviricota</taxon>
        <taxon>Caudoviricetes</taxon>
    </lineage>
</organism>
<dbReference type="GO" id="GO:0051536">
    <property type="term" value="F:iron-sulfur cluster binding"/>
    <property type="evidence" value="ECO:0007669"/>
    <property type="project" value="InterPro"/>
</dbReference>
<gene>
    <name evidence="1" type="ORF">CVQSGQUC_CDS0028</name>
</gene>
<proteinExistence type="predicted"/>
<protein>
    <submittedName>
        <fullName evidence="1">Minor tail protein</fullName>
    </submittedName>
</protein>
<reference evidence="1" key="2">
    <citation type="submission" date="2024-07" db="EMBL/GenBank/DDBJ databases">
        <authorList>
            <person name="Pedersen J.S."/>
            <person name="Mulbjerg M.R."/>
            <person name="Carstens A.B."/>
            <person name="Hansen L.H."/>
        </authorList>
    </citation>
    <scope>NUCLEOTIDE SEQUENCE</scope>
</reference>
<dbReference type="NCBIfam" id="TIGR01600">
    <property type="entry name" value="phage_tail_L"/>
    <property type="match status" value="1"/>
</dbReference>
<reference evidence="1" key="1">
    <citation type="journal article" date="2024" name="Virus Res.">
        <title>A novel genus of Pectobacterium bacteriophages display broad host range by targeting several species of Danish soft rot isolates.</title>
        <authorList>
            <person name="Pedersen J.S."/>
            <person name="Carstens A.B."/>
            <person name="Rothgard M.M."/>
            <person name="Roy C."/>
            <person name="Viry A."/>
            <person name="Papudeshi B."/>
            <person name="Kot W."/>
            <person name="Hille F."/>
            <person name="Franz C.M.A.P."/>
            <person name="Edwards R."/>
            <person name="Hansen L.H."/>
        </authorList>
    </citation>
    <scope>NUCLEOTIDE SEQUENCE</scope>
</reference>
<dbReference type="Pfam" id="PF05100">
    <property type="entry name" value="Phage_tail_L"/>
    <property type="match status" value="1"/>
</dbReference>
<dbReference type="InterPro" id="IPR006487">
    <property type="entry name" value="Phage_lambda_L"/>
</dbReference>
<evidence type="ECO:0000313" key="1">
    <source>
        <dbReference type="EMBL" id="XDF89533.1"/>
    </source>
</evidence>
<dbReference type="GO" id="GO:0046718">
    <property type="term" value="P:symbiont entry into host cell"/>
    <property type="evidence" value="ECO:0007669"/>
    <property type="project" value="InterPro"/>
</dbReference>
<name>A0AB39ABE7_9CAUD</name>
<sequence>MAIVDEAIKPDPSGKILLVEVDGSAFGADILRFHYAPIPHTPEEIIAAGDDVSKLTPKSIWWNGLEFGLWPFKIEDVEITTEQPTDPNLTVSNLNGTIGSMCQAFEDMVGAKVTIVTTYTRFIDAVNFPDGNPNASPSEASVQLFFVDSKSFLDGEVATFVLSSPATYQDRTIPTRIISAYCTWAARGQYRKSPCNYAGTLYFDIKGNPVSDPALDKCGGCLQDCKMRFGSSAALPFGGFPAAQLIRN</sequence>